<gene>
    <name evidence="1" type="ORF">FDQ92_05120</name>
</gene>
<organism evidence="1 2">
    <name type="scientific">Desulfoglaeba alkanexedens ALDC</name>
    <dbReference type="NCBI Taxonomy" id="980445"/>
    <lineage>
        <taxon>Bacteria</taxon>
        <taxon>Pseudomonadati</taxon>
        <taxon>Thermodesulfobacteriota</taxon>
        <taxon>Syntrophobacteria</taxon>
        <taxon>Syntrophobacterales</taxon>
        <taxon>Syntrophobacteraceae</taxon>
        <taxon>Desulfoglaeba</taxon>
    </lineage>
</organism>
<evidence type="ECO:0000313" key="1">
    <source>
        <dbReference type="EMBL" id="QCQ21611.1"/>
    </source>
</evidence>
<dbReference type="KEGG" id="dax:FDQ92_05120"/>
<protein>
    <submittedName>
        <fullName evidence="1">Uncharacterized protein</fullName>
    </submittedName>
</protein>
<sequence>MFSDPPGLRPRPSFVEATETVSLFLVTIALMLSRVKTLAGPDYHRALRGCLDEWQTGSARGGVSCFHLEQATLGRFWVGNGLSARSSEKFLRESRRAARRHLAEGLRIAVRVDSPSACPQVLFFRGTLRDPCRFGIAAFNSRKPRLTDPQAPWLRALRYALEQADPSRFAWISSEGTLTYDLVTYWNLRRNPTAGIVRCEPAPIPFRIPLKSFEGASTPQFIATCRLAGPRCSKHTAMVCRDRLLAALSDIHLVLEVRSNGNLEAVLREQQNVNPRLQWILRPRNTGRETGGNASLLKRFPETARFFEQEAGERAGRIESLRAAPPLKPADSVAWKEYLYHYTRACPGPWPGQSREEYLTALLQGLSDSGHTALDTLARILNERRIRGAARLVRGKTPVVSWSARPPSELSAIRRWNPALIRWTFEPYGIAVRKARLRRLGAKPAVYGPPHAFQRLKVSERHRFQLHLPPKHAWKTEREWRLAGDLQLDELDETQAFVFVPSAREAEKLAQRTCLRLPIVIPETG</sequence>
<reference evidence="1 2" key="1">
    <citation type="submission" date="2019-05" db="EMBL/GenBank/DDBJ databases">
        <title>The Complete Genome Sequence of the n-alkane-degrading Desulfoglaeba alkanexedens ALDC reveals multiple alkylsuccinate synthase gene clusters.</title>
        <authorList>
            <person name="Callaghan A.V."/>
            <person name="Davidova I.A."/>
            <person name="Duncan K.E."/>
            <person name="Morris B."/>
            <person name="McInerney M.J."/>
        </authorList>
    </citation>
    <scope>NUCLEOTIDE SEQUENCE [LARGE SCALE GENOMIC DNA]</scope>
    <source>
        <strain evidence="1 2">ALDC</strain>
    </source>
</reference>
<dbReference type="AlphaFoldDB" id="A0A4V1ERH0"/>
<proteinExistence type="predicted"/>
<dbReference type="RefSeq" id="WP_137423580.1">
    <property type="nucleotide sequence ID" value="NZ_CP040098.1"/>
</dbReference>
<dbReference type="OrthoDB" id="5497069at2"/>
<dbReference type="Proteomes" id="UP000298602">
    <property type="component" value="Chromosome"/>
</dbReference>
<evidence type="ECO:0000313" key="2">
    <source>
        <dbReference type="Proteomes" id="UP000298602"/>
    </source>
</evidence>
<name>A0A4V1ERH0_9BACT</name>
<keyword evidence="2" id="KW-1185">Reference proteome</keyword>
<accession>A0A4V1ERH0</accession>
<dbReference type="EMBL" id="CP040098">
    <property type="protein sequence ID" value="QCQ21611.1"/>
    <property type="molecule type" value="Genomic_DNA"/>
</dbReference>
<reference evidence="1 2" key="2">
    <citation type="submission" date="2019-05" db="EMBL/GenBank/DDBJ databases">
        <authorList>
            <person name="Suflita J.M."/>
            <person name="Marks C.R."/>
        </authorList>
    </citation>
    <scope>NUCLEOTIDE SEQUENCE [LARGE SCALE GENOMIC DNA]</scope>
    <source>
        <strain evidence="1 2">ALDC</strain>
    </source>
</reference>